<dbReference type="Proteomes" id="UP000655287">
    <property type="component" value="Unassembled WGS sequence"/>
</dbReference>
<dbReference type="GO" id="GO:0043546">
    <property type="term" value="F:molybdopterin cofactor binding"/>
    <property type="evidence" value="ECO:0007669"/>
    <property type="project" value="InterPro"/>
</dbReference>
<dbReference type="SUPFAM" id="SSF53706">
    <property type="entry name" value="Formate dehydrogenase/DMSO reductase, domains 1-3"/>
    <property type="match status" value="1"/>
</dbReference>
<evidence type="ECO:0000313" key="7">
    <source>
        <dbReference type="Proteomes" id="UP000655287"/>
    </source>
</evidence>
<dbReference type="PANTHER" id="PTHR43105:SF10">
    <property type="entry name" value="NADH-QUINONE OXIDOREDUCTASE SUBUNIT G"/>
    <property type="match status" value="1"/>
</dbReference>
<name>A0A919V1Z0_9ACTN</name>
<keyword evidence="3" id="KW-0408">Iron</keyword>
<dbReference type="SMART" id="SM00926">
    <property type="entry name" value="Molybdop_Fe4S4"/>
    <property type="match status" value="1"/>
</dbReference>
<keyword evidence="1" id="KW-0004">4Fe-4S</keyword>
<dbReference type="InterPro" id="IPR050123">
    <property type="entry name" value="Prok_molybdopt-oxidoreductase"/>
</dbReference>
<reference evidence="6" key="1">
    <citation type="submission" date="2021-01" db="EMBL/GenBank/DDBJ databases">
        <title>Whole genome shotgun sequence of Sphaerisporangium rufum NBRC 109079.</title>
        <authorList>
            <person name="Komaki H."/>
            <person name="Tamura T."/>
        </authorList>
    </citation>
    <scope>NUCLEOTIDE SEQUENCE</scope>
    <source>
        <strain evidence="6">NBRC 109079</strain>
    </source>
</reference>
<dbReference type="RefSeq" id="WP_239137606.1">
    <property type="nucleotide sequence ID" value="NZ_BOOU01000055.1"/>
</dbReference>
<dbReference type="Pfam" id="PF00384">
    <property type="entry name" value="Molybdopterin"/>
    <property type="match status" value="1"/>
</dbReference>
<dbReference type="PROSITE" id="PS51669">
    <property type="entry name" value="4FE4S_MOW_BIS_MGD"/>
    <property type="match status" value="1"/>
</dbReference>
<evidence type="ECO:0000256" key="3">
    <source>
        <dbReference type="ARBA" id="ARBA00023004"/>
    </source>
</evidence>
<dbReference type="InterPro" id="IPR009010">
    <property type="entry name" value="Asp_de-COase-like_dom_sf"/>
</dbReference>
<dbReference type="AlphaFoldDB" id="A0A919V1Z0"/>
<dbReference type="Gene3D" id="2.20.25.90">
    <property type="entry name" value="ADC-like domains"/>
    <property type="match status" value="1"/>
</dbReference>
<dbReference type="Pfam" id="PF04879">
    <property type="entry name" value="Molybdop_Fe4S4"/>
    <property type="match status" value="1"/>
</dbReference>
<protein>
    <submittedName>
        <fullName evidence="6">Molybdopterin oxidoreductase</fullName>
    </submittedName>
</protein>
<evidence type="ECO:0000259" key="5">
    <source>
        <dbReference type="PROSITE" id="PS51669"/>
    </source>
</evidence>
<evidence type="ECO:0000256" key="1">
    <source>
        <dbReference type="ARBA" id="ARBA00022485"/>
    </source>
</evidence>
<dbReference type="GO" id="GO:0003954">
    <property type="term" value="F:NADH dehydrogenase activity"/>
    <property type="evidence" value="ECO:0007669"/>
    <property type="project" value="TreeGrafter"/>
</dbReference>
<dbReference type="Pfam" id="PF01568">
    <property type="entry name" value="Molydop_binding"/>
    <property type="match status" value="1"/>
</dbReference>
<dbReference type="SUPFAM" id="SSF50692">
    <property type="entry name" value="ADC-like"/>
    <property type="match status" value="1"/>
</dbReference>
<keyword evidence="4" id="KW-0411">Iron-sulfur</keyword>
<dbReference type="EMBL" id="BOOU01000055">
    <property type="protein sequence ID" value="GII79152.1"/>
    <property type="molecule type" value="Genomic_DNA"/>
</dbReference>
<dbReference type="InterPro" id="IPR006657">
    <property type="entry name" value="MoPterin_dinucl-bd_dom"/>
</dbReference>
<dbReference type="CDD" id="cd00508">
    <property type="entry name" value="MopB_CT_Fdh-Nap-like"/>
    <property type="match status" value="1"/>
</dbReference>
<dbReference type="Gene3D" id="3.40.228.10">
    <property type="entry name" value="Dimethylsulfoxide Reductase, domain 2"/>
    <property type="match status" value="1"/>
</dbReference>
<keyword evidence="2" id="KW-0479">Metal-binding</keyword>
<feature type="domain" description="4Fe-4S Mo/W bis-MGD-type" evidence="5">
    <location>
        <begin position="15"/>
        <end position="72"/>
    </location>
</feature>
<keyword evidence="7" id="KW-1185">Reference proteome</keyword>
<gene>
    <name evidence="6" type="primary">nasA</name>
    <name evidence="6" type="ORF">Sru01_41340</name>
</gene>
<evidence type="ECO:0000256" key="4">
    <source>
        <dbReference type="ARBA" id="ARBA00023014"/>
    </source>
</evidence>
<dbReference type="Gene3D" id="2.40.40.20">
    <property type="match status" value="1"/>
</dbReference>
<dbReference type="Gene3D" id="3.40.50.740">
    <property type="match status" value="1"/>
</dbReference>
<dbReference type="InterPro" id="IPR006963">
    <property type="entry name" value="Mopterin_OxRdtase_4Fe-4S_dom"/>
</dbReference>
<proteinExistence type="predicted"/>
<dbReference type="InterPro" id="IPR006656">
    <property type="entry name" value="Mopterin_OxRdtase"/>
</dbReference>
<dbReference type="GO" id="GO:0022904">
    <property type="term" value="P:respiratory electron transport chain"/>
    <property type="evidence" value="ECO:0007669"/>
    <property type="project" value="TreeGrafter"/>
</dbReference>
<sequence length="708" mass="74353">MPISHSPPAAVMAPAHLGEATHCPYCALQCGMNVRRDGDGAITITPRDDVPANAGALCQKGWTAGALLTGDARLTTPLARADRAARLEPVGYDEALDQVADRLRDLRERYGPDAVAVFGGGGLTNEKAYQLGKFARVALGTSQIDYNGRFCMSSAAAAAGRAFGLDRGLPFPITDIAAAEVVLMAGGNVAETMPPFMRHLKNTLIVVDPRETRTARQAALHLKITPGTDLALALGLLHIALTEGHADLGYIAARTAGFDAVRASVATWWPERAERVTGVPAAAMRRAVELLGGARTAMILTGRGAEQHAKGADTVTGFINLALALGLPGRPGSGYGCVTGQGNGQGGREHGQKADQLPGYRRIDDPAARAHVAGVWGVDPADLPGPGRSAYELLDALGTPGGPRALLVFGSNPVVSAPRARHIAGRLAALDLLVVADVVLSETAALADVVLPVTQWAEEHGTMTNLEGRVLLRRRAVDPPPGVRGDLAVMAGLAARLGHGAKFSADPGIVFDELRRASAGGPADYSGITYERIAAETGVFWPAPAGGHPGTPRPFLDRFPTPDGRARFVPVGHRPPAEEVDDDYPYYLTTGRVLAQYQSGAQTRRIAALNEAAPETFVEMHPDLAARLGVTVGDPVRITSRRGSTEAAARVTPAIRHDTVFMPFHWEGANHLTNPALDPLSRMPEFKVCAVHLARGGPAAGPGRERAA</sequence>
<dbReference type="PANTHER" id="PTHR43105">
    <property type="entry name" value="RESPIRATORY NITRATE REDUCTASE"/>
    <property type="match status" value="1"/>
</dbReference>
<dbReference type="GO" id="GO:0051539">
    <property type="term" value="F:4 iron, 4 sulfur cluster binding"/>
    <property type="evidence" value="ECO:0007669"/>
    <property type="project" value="UniProtKB-KW"/>
</dbReference>
<accession>A0A919V1Z0</accession>
<evidence type="ECO:0000313" key="6">
    <source>
        <dbReference type="EMBL" id="GII79152.1"/>
    </source>
</evidence>
<evidence type="ECO:0000256" key="2">
    <source>
        <dbReference type="ARBA" id="ARBA00022723"/>
    </source>
</evidence>
<dbReference type="GO" id="GO:0016020">
    <property type="term" value="C:membrane"/>
    <property type="evidence" value="ECO:0007669"/>
    <property type="project" value="TreeGrafter"/>
</dbReference>
<dbReference type="GO" id="GO:0046872">
    <property type="term" value="F:metal ion binding"/>
    <property type="evidence" value="ECO:0007669"/>
    <property type="project" value="UniProtKB-KW"/>
</dbReference>
<comment type="caution">
    <text evidence="6">The sequence shown here is derived from an EMBL/GenBank/DDBJ whole genome shotgun (WGS) entry which is preliminary data.</text>
</comment>
<organism evidence="6 7">
    <name type="scientific">Sphaerisporangium rufum</name>
    <dbReference type="NCBI Taxonomy" id="1381558"/>
    <lineage>
        <taxon>Bacteria</taxon>
        <taxon>Bacillati</taxon>
        <taxon>Actinomycetota</taxon>
        <taxon>Actinomycetes</taxon>
        <taxon>Streptosporangiales</taxon>
        <taxon>Streptosporangiaceae</taxon>
        <taxon>Sphaerisporangium</taxon>
    </lineage>
</organism>